<accession>A0A8J4TTL8</accession>
<dbReference type="EMBL" id="QNUK01001306">
    <property type="protein sequence ID" value="KAF5884380.1"/>
    <property type="molecule type" value="Genomic_DNA"/>
</dbReference>
<dbReference type="OrthoDB" id="8901824at2759"/>
<feature type="compositionally biased region" description="Basic residues" evidence="1">
    <location>
        <begin position="131"/>
        <end position="141"/>
    </location>
</feature>
<gene>
    <name evidence="2" type="ORF">DAT39_022860</name>
</gene>
<name>A0A8J4TTL8_CLAMG</name>
<dbReference type="Proteomes" id="UP000727407">
    <property type="component" value="Unassembled WGS sequence"/>
</dbReference>
<feature type="region of interest" description="Disordered" evidence="1">
    <location>
        <begin position="115"/>
        <end position="157"/>
    </location>
</feature>
<feature type="non-terminal residue" evidence="2">
    <location>
        <position position="1"/>
    </location>
</feature>
<proteinExistence type="predicted"/>
<reference evidence="2" key="1">
    <citation type="submission" date="2020-07" db="EMBL/GenBank/DDBJ databases">
        <title>Clarias magur genome sequencing, assembly and annotation.</title>
        <authorList>
            <person name="Kushwaha B."/>
            <person name="Kumar R."/>
            <person name="Das P."/>
            <person name="Joshi C.G."/>
            <person name="Kumar D."/>
            <person name="Nagpure N.S."/>
            <person name="Pandey M."/>
            <person name="Agarwal S."/>
            <person name="Srivastava S."/>
            <person name="Singh M."/>
            <person name="Sahoo L."/>
            <person name="Jayasankar P."/>
            <person name="Meher P.K."/>
            <person name="Koringa P.G."/>
            <person name="Iquebal M.A."/>
            <person name="Das S.P."/>
            <person name="Bit A."/>
            <person name="Patnaik S."/>
            <person name="Patel N."/>
            <person name="Shah T.M."/>
            <person name="Hinsu A."/>
            <person name="Jena J.K."/>
        </authorList>
    </citation>
    <scope>NUCLEOTIDE SEQUENCE</scope>
    <source>
        <strain evidence="2">CIFAMagur01</strain>
        <tissue evidence="2">Testis</tissue>
    </source>
</reference>
<organism evidence="2 3">
    <name type="scientific">Clarias magur</name>
    <name type="common">Asian catfish</name>
    <name type="synonym">Macropteronotus magur</name>
    <dbReference type="NCBI Taxonomy" id="1594786"/>
    <lineage>
        <taxon>Eukaryota</taxon>
        <taxon>Metazoa</taxon>
        <taxon>Chordata</taxon>
        <taxon>Craniata</taxon>
        <taxon>Vertebrata</taxon>
        <taxon>Euteleostomi</taxon>
        <taxon>Actinopterygii</taxon>
        <taxon>Neopterygii</taxon>
        <taxon>Teleostei</taxon>
        <taxon>Ostariophysi</taxon>
        <taxon>Siluriformes</taxon>
        <taxon>Clariidae</taxon>
        <taxon>Clarias</taxon>
    </lineage>
</organism>
<dbReference type="AlphaFoldDB" id="A0A8J4TTL8"/>
<protein>
    <submittedName>
        <fullName evidence="2">Ankyrin repeat and fibronectin type-III domain-containing protein 1-like isoform X1</fullName>
    </submittedName>
</protein>
<evidence type="ECO:0000313" key="2">
    <source>
        <dbReference type="EMBL" id="KAF5884380.1"/>
    </source>
</evidence>
<evidence type="ECO:0000256" key="1">
    <source>
        <dbReference type="SAM" id="MobiDB-lite"/>
    </source>
</evidence>
<comment type="caution">
    <text evidence="2">The sequence shown here is derived from an EMBL/GenBank/DDBJ whole genome shotgun (WGS) entry which is preliminary data.</text>
</comment>
<sequence length="187" mass="20937">MAELIGSLERRLQRPLLSKSRTLPSIPQSPLVSRVHQNAQLVGRSEPQLASSPTHLSACTLPPADYAWRLEDDNEVEDQKVGLDVKLRPPSQSPFSQLHSRAAYLRKSLSVDGNLGVSEDDSTHSEGRGPRSGKGKLKRKFSLGSADRKEARQKRLDSGILRLTQRLSVKDKKQEKSFYRRRSLSVD</sequence>
<feature type="compositionally biased region" description="Basic and acidic residues" evidence="1">
    <location>
        <begin position="146"/>
        <end position="157"/>
    </location>
</feature>
<evidence type="ECO:0000313" key="3">
    <source>
        <dbReference type="Proteomes" id="UP000727407"/>
    </source>
</evidence>
<keyword evidence="3" id="KW-1185">Reference proteome</keyword>